<comment type="caution">
    <text evidence="9">The sequence shown here is derived from an EMBL/GenBank/DDBJ whole genome shotgun (WGS) entry which is preliminary data.</text>
</comment>
<dbReference type="OrthoDB" id="193716at2759"/>
<dbReference type="InterPro" id="IPR014001">
    <property type="entry name" value="Helicase_ATP-bd"/>
</dbReference>
<feature type="region of interest" description="Disordered" evidence="6">
    <location>
        <begin position="625"/>
        <end position="723"/>
    </location>
</feature>
<protein>
    <recommendedName>
        <fullName evidence="5">ATP-dependent RNA helicase</fullName>
        <ecNumber evidence="5">3.6.4.13</ecNumber>
    </recommendedName>
</protein>
<evidence type="ECO:0000256" key="1">
    <source>
        <dbReference type="ARBA" id="ARBA00022741"/>
    </source>
</evidence>
<evidence type="ECO:0000259" key="8">
    <source>
        <dbReference type="PROSITE" id="PS51194"/>
    </source>
</evidence>
<dbReference type="Pfam" id="PF00271">
    <property type="entry name" value="Helicase_C"/>
    <property type="match status" value="1"/>
</dbReference>
<dbReference type="InterPro" id="IPR001650">
    <property type="entry name" value="Helicase_C-like"/>
</dbReference>
<dbReference type="Pfam" id="PF00270">
    <property type="entry name" value="DEAD"/>
    <property type="match status" value="1"/>
</dbReference>
<dbReference type="GO" id="GO:0005524">
    <property type="term" value="F:ATP binding"/>
    <property type="evidence" value="ECO:0007669"/>
    <property type="project" value="UniProtKB-UniRule"/>
</dbReference>
<dbReference type="CDD" id="cd18787">
    <property type="entry name" value="SF2_C_DEAD"/>
    <property type="match status" value="1"/>
</dbReference>
<dbReference type="PROSITE" id="PS51194">
    <property type="entry name" value="HELICASE_CTER"/>
    <property type="match status" value="1"/>
</dbReference>
<dbReference type="InterPro" id="IPR027417">
    <property type="entry name" value="P-loop_NTPase"/>
</dbReference>
<feature type="compositionally biased region" description="Basic and acidic residues" evidence="6">
    <location>
        <begin position="647"/>
        <end position="662"/>
    </location>
</feature>
<dbReference type="InterPro" id="IPR011545">
    <property type="entry name" value="DEAD/DEAH_box_helicase_dom"/>
</dbReference>
<dbReference type="SUPFAM" id="SSF52540">
    <property type="entry name" value="P-loop containing nucleoside triphosphate hydrolases"/>
    <property type="match status" value="1"/>
</dbReference>
<keyword evidence="3 5" id="KW-0067">ATP-binding</keyword>
<evidence type="ECO:0000256" key="4">
    <source>
        <dbReference type="ARBA" id="ARBA00022884"/>
    </source>
</evidence>
<sequence>MFRIITKTSRLFPLKGIPSAVSASLKASSAKYPIQSIPFSCIVPQQSYFRSFSSSYTSLNSQAMEQPSTSDQIVLFSEYEPIPFSSYSSVNPNTLKAIKSEFKFDCATKVQNAIISQIPSDQDFLIKAKTGTGKTIGFLISAIETLLKNKKSGSYDKDSVGILIVSPTRELAKQIANEASKLSTFHKFGVHELVGGESIRNQTRSLSNRPKDIVVGTPGRLLDLWDSFPEFGRAASKTQILVFDEADMLLDLGFQKEINDIVSRCPRDRQNFLVSATFSSKVRQTARKALEGKSFKELDCVDPNESSVVKKIKQSYILANWDAHYHLISKVVASHIAEIKEKTGAGAKILIFLPTTKSVQVYSSVLSSMLSKSGTPLNKPDKSSRFRNHRAQYKNSVKIFSIHGKKSQDVRTRTSDNFRKFDISNNNTGILITTDVSARGVDYPGTSLVLQVGVPKDPQQYTHRVGRTGRAGTYGEGITILSEFELPFIRSLSLEQGVELKESEVFNSSMVSDLVEAIELTKKEADTESGETKDSTTDQSLEAKNELIPFVKKHSFGFERYKNEASVEEIEDMFISCIGYYQSLEGILRYKVNDLISQVSRSMLPFGIDKIPHLPLQLRLSLGIGRPSGNSKSFSRNNYSRNNSSTRYKDDSRFNDHRHGSENHSSSQPRFNGYRHGSENHSSSQPRFNRYGSKNNRESSDNYFQKNRSSGNRDRRNGNSYSR</sequence>
<keyword evidence="1 5" id="KW-0547">Nucleotide-binding</keyword>
<keyword evidence="10" id="KW-1185">Reference proteome</keyword>
<comment type="catalytic activity">
    <reaction evidence="5">
        <text>ATP + H2O = ADP + phosphate + H(+)</text>
        <dbReference type="Rhea" id="RHEA:13065"/>
        <dbReference type="ChEBI" id="CHEBI:15377"/>
        <dbReference type="ChEBI" id="CHEBI:15378"/>
        <dbReference type="ChEBI" id="CHEBI:30616"/>
        <dbReference type="ChEBI" id="CHEBI:43474"/>
        <dbReference type="ChEBI" id="CHEBI:456216"/>
        <dbReference type="EC" id="3.6.4.13"/>
    </reaction>
</comment>
<feature type="compositionally biased region" description="Low complexity" evidence="6">
    <location>
        <begin position="630"/>
        <end position="646"/>
    </location>
</feature>
<feature type="domain" description="Helicase C-terminal" evidence="8">
    <location>
        <begin position="331"/>
        <end position="526"/>
    </location>
</feature>
<keyword evidence="4 5" id="KW-0694">RNA-binding</keyword>
<dbReference type="Gene3D" id="3.40.50.300">
    <property type="entry name" value="P-loop containing nucleotide triphosphate hydrolases"/>
    <property type="match status" value="2"/>
</dbReference>
<feature type="domain" description="Helicase ATP-binding" evidence="7">
    <location>
        <begin position="115"/>
        <end position="296"/>
    </location>
</feature>
<dbReference type="Proteomes" id="UP000245609">
    <property type="component" value="Unassembled WGS sequence"/>
</dbReference>
<dbReference type="PANTHER" id="PTHR24031">
    <property type="entry name" value="RNA HELICASE"/>
    <property type="match status" value="1"/>
</dbReference>
<dbReference type="PROSITE" id="PS51192">
    <property type="entry name" value="HELICASE_ATP_BIND_1"/>
    <property type="match status" value="1"/>
</dbReference>
<evidence type="ECO:0000256" key="5">
    <source>
        <dbReference type="RuleBase" id="RU365068"/>
    </source>
</evidence>
<dbReference type="AlphaFoldDB" id="A0A2T9ZH67"/>
<comment type="function">
    <text evidence="5">RNA helicase.</text>
</comment>
<gene>
    <name evidence="9" type="ORF">BB560_001578</name>
</gene>
<comment type="similarity">
    <text evidence="5">Belongs to the DEAD box helicase family.</text>
</comment>
<evidence type="ECO:0000313" key="9">
    <source>
        <dbReference type="EMBL" id="PVV03924.1"/>
    </source>
</evidence>
<evidence type="ECO:0000313" key="10">
    <source>
        <dbReference type="Proteomes" id="UP000245609"/>
    </source>
</evidence>
<keyword evidence="5" id="KW-0347">Helicase</keyword>
<evidence type="ECO:0000259" key="7">
    <source>
        <dbReference type="PROSITE" id="PS51192"/>
    </source>
</evidence>
<comment type="domain">
    <text evidence="5">The Q motif is unique to and characteristic of the DEAD box family of RNA helicases and controls ATP binding and hydrolysis.</text>
</comment>
<keyword evidence="2 5" id="KW-0378">Hydrolase</keyword>
<reference evidence="9 10" key="1">
    <citation type="journal article" date="2018" name="MBio">
        <title>Comparative Genomics Reveals the Core Gene Toolbox for the Fungus-Insect Symbiosis.</title>
        <authorList>
            <person name="Wang Y."/>
            <person name="Stata M."/>
            <person name="Wang W."/>
            <person name="Stajich J.E."/>
            <person name="White M.M."/>
            <person name="Moncalvo J.M."/>
        </authorList>
    </citation>
    <scope>NUCLEOTIDE SEQUENCE [LARGE SCALE GENOMIC DNA]</scope>
    <source>
        <strain evidence="9 10">SC-DP-2</strain>
    </source>
</reference>
<evidence type="ECO:0000256" key="2">
    <source>
        <dbReference type="ARBA" id="ARBA00022801"/>
    </source>
</evidence>
<dbReference type="GO" id="GO:0003724">
    <property type="term" value="F:RNA helicase activity"/>
    <property type="evidence" value="ECO:0007669"/>
    <property type="project" value="UniProtKB-EC"/>
</dbReference>
<dbReference type="GO" id="GO:0016787">
    <property type="term" value="F:hydrolase activity"/>
    <property type="evidence" value="ECO:0007669"/>
    <property type="project" value="UniProtKB-KW"/>
</dbReference>
<organism evidence="9 10">
    <name type="scientific">Smittium megazygosporum</name>
    <dbReference type="NCBI Taxonomy" id="133381"/>
    <lineage>
        <taxon>Eukaryota</taxon>
        <taxon>Fungi</taxon>
        <taxon>Fungi incertae sedis</taxon>
        <taxon>Zoopagomycota</taxon>
        <taxon>Kickxellomycotina</taxon>
        <taxon>Harpellomycetes</taxon>
        <taxon>Harpellales</taxon>
        <taxon>Legeriomycetaceae</taxon>
        <taxon>Smittium</taxon>
    </lineage>
</organism>
<dbReference type="STRING" id="133381.A0A2T9ZH67"/>
<dbReference type="SMART" id="SM00490">
    <property type="entry name" value="HELICc"/>
    <property type="match status" value="1"/>
</dbReference>
<name>A0A2T9ZH67_9FUNG</name>
<evidence type="ECO:0000256" key="3">
    <source>
        <dbReference type="ARBA" id="ARBA00022840"/>
    </source>
</evidence>
<dbReference type="SMART" id="SM00487">
    <property type="entry name" value="DEXDc"/>
    <property type="match status" value="1"/>
</dbReference>
<dbReference type="GO" id="GO:0003723">
    <property type="term" value="F:RNA binding"/>
    <property type="evidence" value="ECO:0007669"/>
    <property type="project" value="UniProtKB-UniRule"/>
</dbReference>
<dbReference type="EC" id="3.6.4.13" evidence="5"/>
<dbReference type="EMBL" id="MBFS01000180">
    <property type="protein sequence ID" value="PVV03924.1"/>
    <property type="molecule type" value="Genomic_DNA"/>
</dbReference>
<proteinExistence type="inferred from homology"/>
<evidence type="ECO:0000256" key="6">
    <source>
        <dbReference type="SAM" id="MobiDB-lite"/>
    </source>
</evidence>
<accession>A0A2T9ZH67</accession>